<gene>
    <name evidence="2" type="ORF">ROHU_018131</name>
</gene>
<dbReference type="AlphaFoldDB" id="A0A498N9U5"/>
<dbReference type="InterPro" id="IPR026719">
    <property type="entry name" value="ERICH1"/>
</dbReference>
<feature type="compositionally biased region" description="Polar residues" evidence="1">
    <location>
        <begin position="101"/>
        <end position="113"/>
    </location>
</feature>
<feature type="compositionally biased region" description="Basic and acidic residues" evidence="1">
    <location>
        <begin position="1"/>
        <end position="18"/>
    </location>
</feature>
<feature type="compositionally biased region" description="Polar residues" evidence="1">
    <location>
        <begin position="78"/>
        <end position="93"/>
    </location>
</feature>
<keyword evidence="3" id="KW-1185">Reference proteome</keyword>
<organism evidence="2 3">
    <name type="scientific">Labeo rohita</name>
    <name type="common">Indian major carp</name>
    <name type="synonym">Cyprinus rohita</name>
    <dbReference type="NCBI Taxonomy" id="84645"/>
    <lineage>
        <taxon>Eukaryota</taxon>
        <taxon>Metazoa</taxon>
        <taxon>Chordata</taxon>
        <taxon>Craniata</taxon>
        <taxon>Vertebrata</taxon>
        <taxon>Euteleostomi</taxon>
        <taxon>Actinopterygii</taxon>
        <taxon>Neopterygii</taxon>
        <taxon>Teleostei</taxon>
        <taxon>Ostariophysi</taxon>
        <taxon>Cypriniformes</taxon>
        <taxon>Cyprinidae</taxon>
        <taxon>Labeoninae</taxon>
        <taxon>Labeonini</taxon>
        <taxon>Labeo</taxon>
    </lineage>
</organism>
<name>A0A498N9U5_LABRO</name>
<evidence type="ECO:0000313" key="3">
    <source>
        <dbReference type="Proteomes" id="UP000290572"/>
    </source>
</evidence>
<dbReference type="PANTHER" id="PTHR22444:SF1">
    <property type="entry name" value="GLUTAMATE-RICH PROTEIN 1"/>
    <property type="match status" value="1"/>
</dbReference>
<feature type="compositionally biased region" description="Basic residues" evidence="1">
    <location>
        <begin position="115"/>
        <end position="127"/>
    </location>
</feature>
<dbReference type="EMBL" id="QBIY01011738">
    <property type="protein sequence ID" value="RXN29781.1"/>
    <property type="molecule type" value="Genomic_DNA"/>
</dbReference>
<feature type="compositionally biased region" description="Basic residues" evidence="1">
    <location>
        <begin position="61"/>
        <end position="71"/>
    </location>
</feature>
<evidence type="ECO:0000313" key="2">
    <source>
        <dbReference type="EMBL" id="RXN29781.1"/>
    </source>
</evidence>
<protein>
    <submittedName>
        <fullName evidence="2">Glutamate-rich 1-like protein</fullName>
    </submittedName>
</protein>
<comment type="caution">
    <text evidence="2">The sequence shown here is derived from an EMBL/GenBank/DDBJ whole genome shotgun (WGS) entry which is preliminary data.</text>
</comment>
<accession>A0A498N9U5</accession>
<dbReference type="STRING" id="84645.A0A498N9U5"/>
<dbReference type="Proteomes" id="UP000290572">
    <property type="component" value="Unassembled WGS sequence"/>
</dbReference>
<proteinExistence type="predicted"/>
<feature type="region of interest" description="Disordered" evidence="1">
    <location>
        <begin position="1"/>
        <end position="127"/>
    </location>
</feature>
<feature type="compositionally biased region" description="Polar residues" evidence="1">
    <location>
        <begin position="39"/>
        <end position="51"/>
    </location>
</feature>
<sequence length="265" mass="29485">MSVRKEGNEKSKAVEGKKLYTVLPPPEGYLIKSGEDLVTPSNRDPTDSENSPADADDHELHKRRKRRRKKKELLITTEEVSTSPTEGAVQGQTDAAHPSNEGDTGSSVGTEQLSKNRKRKMKKKRHKEKVLALGLVPRARAVEFTYAQSGDGNAEEVLDFLRTTLEIYLSDQKSSGSCVESSPSLSLTAAEALFSRLSGRTLPPVEIFKLCGLRAVLVKNEEQLKSQLKEFRDASTLPTDEVSVVCTLMEYWLAEILPMQRQQRT</sequence>
<dbReference type="PANTHER" id="PTHR22444">
    <property type="entry name" value="GLUTAMATE-RICH PROTEIN 1"/>
    <property type="match status" value="1"/>
</dbReference>
<evidence type="ECO:0000256" key="1">
    <source>
        <dbReference type="SAM" id="MobiDB-lite"/>
    </source>
</evidence>
<reference evidence="2 3" key="1">
    <citation type="submission" date="2018-03" db="EMBL/GenBank/DDBJ databases">
        <title>Draft genome sequence of Rohu Carp (Labeo rohita).</title>
        <authorList>
            <person name="Das P."/>
            <person name="Kushwaha B."/>
            <person name="Joshi C.G."/>
            <person name="Kumar D."/>
            <person name="Nagpure N.S."/>
            <person name="Sahoo L."/>
            <person name="Das S.P."/>
            <person name="Bit A."/>
            <person name="Patnaik S."/>
            <person name="Meher P.K."/>
            <person name="Jayasankar P."/>
            <person name="Koringa P.G."/>
            <person name="Patel N.V."/>
            <person name="Hinsu A.T."/>
            <person name="Kumar R."/>
            <person name="Pandey M."/>
            <person name="Agarwal S."/>
            <person name="Srivastava S."/>
            <person name="Singh M."/>
            <person name="Iquebal M.A."/>
            <person name="Jaiswal S."/>
            <person name="Angadi U.B."/>
            <person name="Kumar N."/>
            <person name="Raza M."/>
            <person name="Shah T.M."/>
            <person name="Rai A."/>
            <person name="Jena J.K."/>
        </authorList>
    </citation>
    <scope>NUCLEOTIDE SEQUENCE [LARGE SCALE GENOMIC DNA]</scope>
    <source>
        <strain evidence="2">DASCIFA01</strain>
        <tissue evidence="2">Testis</tissue>
    </source>
</reference>